<dbReference type="Pfam" id="PF12850">
    <property type="entry name" value="Metallophos_2"/>
    <property type="match status" value="1"/>
</dbReference>
<comment type="caution">
    <text evidence="4">The sequence shown here is derived from an EMBL/GenBank/DDBJ whole genome shotgun (WGS) entry which is preliminary data.</text>
</comment>
<organism evidence="4 5">
    <name type="scientific">Streptococcus minor</name>
    <dbReference type="NCBI Taxonomy" id="229549"/>
    <lineage>
        <taxon>Bacteria</taxon>
        <taxon>Bacillati</taxon>
        <taxon>Bacillota</taxon>
        <taxon>Bacilli</taxon>
        <taxon>Lactobacillales</taxon>
        <taxon>Streptococcaceae</taxon>
        <taxon>Streptococcus</taxon>
    </lineage>
</organism>
<comment type="similarity">
    <text evidence="1 2">Belongs to the metallophosphoesterase superfamily. YfcE family.</text>
</comment>
<evidence type="ECO:0000256" key="1">
    <source>
        <dbReference type="ARBA" id="ARBA00008950"/>
    </source>
</evidence>
<dbReference type="SUPFAM" id="SSF56300">
    <property type="entry name" value="Metallo-dependent phosphatases"/>
    <property type="match status" value="1"/>
</dbReference>
<dbReference type="GO" id="GO:0016787">
    <property type="term" value="F:hydrolase activity"/>
    <property type="evidence" value="ECO:0007669"/>
    <property type="project" value="UniProtKB-UniRule"/>
</dbReference>
<dbReference type="CDD" id="cd00841">
    <property type="entry name" value="MPP_YfcE"/>
    <property type="match status" value="1"/>
</dbReference>
<dbReference type="Gene3D" id="3.60.21.10">
    <property type="match status" value="1"/>
</dbReference>
<name>A0A3P1VDQ5_9STRE</name>
<keyword evidence="2" id="KW-0479">Metal-binding</keyword>
<dbReference type="PANTHER" id="PTHR11124">
    <property type="entry name" value="VACUOLAR SORTING PROTEIN VPS29"/>
    <property type="match status" value="1"/>
</dbReference>
<dbReference type="InterPro" id="IPR029052">
    <property type="entry name" value="Metallo-depent_PP-like"/>
</dbReference>
<accession>A0A3P1VDQ5</accession>
<evidence type="ECO:0000313" key="5">
    <source>
        <dbReference type="Proteomes" id="UP000281771"/>
    </source>
</evidence>
<gene>
    <name evidence="4" type="ORF">EII38_03430</name>
</gene>
<keyword evidence="5" id="KW-1185">Reference proteome</keyword>
<evidence type="ECO:0000313" key="4">
    <source>
        <dbReference type="EMBL" id="RRD31817.1"/>
    </source>
</evidence>
<dbReference type="STRING" id="1123309.GCA_000377005_01049"/>
<dbReference type="NCBIfam" id="TIGR00040">
    <property type="entry name" value="yfcE"/>
    <property type="match status" value="1"/>
</dbReference>
<dbReference type="InterPro" id="IPR041802">
    <property type="entry name" value="MPP_YfcE"/>
</dbReference>
<dbReference type="Proteomes" id="UP000281771">
    <property type="component" value="Unassembled WGS sequence"/>
</dbReference>
<evidence type="ECO:0000256" key="2">
    <source>
        <dbReference type="RuleBase" id="RU362039"/>
    </source>
</evidence>
<dbReference type="InterPro" id="IPR000979">
    <property type="entry name" value="Phosphodiesterase_MJ0936/Vps29"/>
</dbReference>
<comment type="cofactor">
    <cofactor evidence="2">
        <name>a divalent metal cation</name>
        <dbReference type="ChEBI" id="CHEBI:60240"/>
    </cofactor>
</comment>
<dbReference type="AlphaFoldDB" id="A0A3P1VDQ5"/>
<dbReference type="RefSeq" id="WP_124776076.1">
    <property type="nucleotide sequence ID" value="NZ_RQZA01000002.1"/>
</dbReference>
<dbReference type="GO" id="GO:0046872">
    <property type="term" value="F:metal ion binding"/>
    <property type="evidence" value="ECO:0007669"/>
    <property type="project" value="UniProtKB-KW"/>
</dbReference>
<evidence type="ECO:0000259" key="3">
    <source>
        <dbReference type="Pfam" id="PF12850"/>
    </source>
</evidence>
<dbReference type="InterPro" id="IPR024654">
    <property type="entry name" value="Calcineurin-like_PHP_lpxH"/>
</dbReference>
<proteinExistence type="inferred from homology"/>
<dbReference type="EC" id="3.1.4.-" evidence="2"/>
<protein>
    <recommendedName>
        <fullName evidence="2">Phosphoesterase</fullName>
        <ecNumber evidence="2">3.1.4.-</ecNumber>
    </recommendedName>
</protein>
<feature type="domain" description="Calcineurin-like phosphoesterase" evidence="3">
    <location>
        <begin position="9"/>
        <end position="152"/>
    </location>
</feature>
<sequence length="176" mass="19871">MARETSKTILVMSDSHGNRGIVQELKDYYLDKVDAIFHNGDSELASGDPIWDGIQVVAGNCDYDSGYAEKLVTDVAGCRIAQTHGHLYRINYTWQNLDYWAQEVDADLCLYGHLHAAAVEKRGKTIFLNPGSVQQPRGPIQTKLYALVTITSEVLSVRFYNLEHEEYTALAKDFRR</sequence>
<dbReference type="EMBL" id="RQZA01000002">
    <property type="protein sequence ID" value="RRD31817.1"/>
    <property type="molecule type" value="Genomic_DNA"/>
</dbReference>
<reference evidence="4 5" key="1">
    <citation type="submission" date="2018-11" db="EMBL/GenBank/DDBJ databases">
        <title>Genomes From Bacteria Associated with the Canine Oral Cavity: a Test Case for Automated Genome-Based Taxonomic Assignment.</title>
        <authorList>
            <person name="Coil D.A."/>
            <person name="Jospin G."/>
            <person name="Darling A.E."/>
            <person name="Wallis C."/>
            <person name="Davis I.J."/>
            <person name="Harris S."/>
            <person name="Eisen J.A."/>
            <person name="Holcombe L.J."/>
            <person name="O'Flynn C."/>
        </authorList>
    </citation>
    <scope>NUCLEOTIDE SEQUENCE [LARGE SCALE GENOMIC DNA]</scope>
    <source>
        <strain evidence="4 5">OH4621_COT-116</strain>
    </source>
</reference>